<proteinExistence type="predicted"/>
<keyword evidence="2" id="KW-1185">Reference proteome</keyword>
<dbReference type="EMBL" id="QWZQ01000008">
    <property type="protein sequence ID" value="RRK11156.1"/>
    <property type="molecule type" value="Genomic_DNA"/>
</dbReference>
<dbReference type="RefSeq" id="WP_125071546.1">
    <property type="nucleotide sequence ID" value="NZ_QWZQ01000008.1"/>
</dbReference>
<gene>
    <name evidence="1" type="ORF">D1831_03505</name>
</gene>
<protein>
    <submittedName>
        <fullName evidence="1">Uncharacterized protein</fullName>
    </submittedName>
</protein>
<comment type="caution">
    <text evidence="1">The sequence shown here is derived from an EMBL/GenBank/DDBJ whole genome shotgun (WGS) entry which is preliminary data.</text>
</comment>
<sequence length="301" mass="34084">MKKSINWLAVVTATLGITMLTYETTASAKHHATTVPTSLRGHWYHYNSTYGLYDQVKATKYHFYTRGATGVSWHKLSGKKFPKGNFGYPQMATKKYHGAYLVGKFGTDGGPLWKKVMHNGHATLRASRPATAEDVGGPTKYYYKTKKIAKQPVVPFKTAKSNDFSHSKYRTAYLQADYGPMTLYTSLANAKKKQGSTITISSLYKKYSARWDKKDDNYDRVRVNGKAYFAKDTPGIQTYNSWREGKIIYSPYSPSSKSKIVIKHGDKTSKAKYWFKSVRTKGGSLATDTWTKKNGAWIRDY</sequence>
<reference evidence="1 2" key="1">
    <citation type="submission" date="2018-08" db="EMBL/GenBank/DDBJ databases">
        <title>Genome Lactobacillus garii FI11369.</title>
        <authorList>
            <person name="Diaz M."/>
            <person name="Narbad A."/>
        </authorList>
    </citation>
    <scope>NUCLEOTIDE SEQUENCE [LARGE SCALE GENOMIC DNA]</scope>
    <source>
        <strain evidence="1 2">FI11369</strain>
    </source>
</reference>
<organism evidence="1 2">
    <name type="scientific">Lactiplantibacillus garii</name>
    <dbReference type="NCBI Taxonomy" id="2306423"/>
    <lineage>
        <taxon>Bacteria</taxon>
        <taxon>Bacillati</taxon>
        <taxon>Bacillota</taxon>
        <taxon>Bacilli</taxon>
        <taxon>Lactobacillales</taxon>
        <taxon>Lactobacillaceae</taxon>
        <taxon>Lactiplantibacillus</taxon>
    </lineage>
</organism>
<name>A0A426D9C6_9LACO</name>
<accession>A0A426D9C6</accession>
<evidence type="ECO:0000313" key="1">
    <source>
        <dbReference type="EMBL" id="RRK11156.1"/>
    </source>
</evidence>
<dbReference type="Proteomes" id="UP000283633">
    <property type="component" value="Unassembled WGS sequence"/>
</dbReference>
<evidence type="ECO:0000313" key="2">
    <source>
        <dbReference type="Proteomes" id="UP000283633"/>
    </source>
</evidence>
<dbReference type="AlphaFoldDB" id="A0A426D9C6"/>
<dbReference type="OrthoDB" id="2319003at2"/>